<dbReference type="GO" id="GO:0009691">
    <property type="term" value="P:cytokinin biosynthetic process"/>
    <property type="evidence" value="ECO:0007669"/>
    <property type="project" value="InterPro"/>
</dbReference>
<dbReference type="PANTHER" id="PTHR43393:SF3">
    <property type="entry name" value="LYSINE DECARBOXYLASE-LIKE PROTEIN"/>
    <property type="match status" value="1"/>
</dbReference>
<evidence type="ECO:0008006" key="3">
    <source>
        <dbReference type="Google" id="ProtNLM"/>
    </source>
</evidence>
<dbReference type="PANTHER" id="PTHR43393">
    <property type="entry name" value="CYTOKININ RIBOSIDE 5'-MONOPHOSPHATE PHOSPHORIBOHYDROLASE"/>
    <property type="match status" value="1"/>
</dbReference>
<dbReference type="GO" id="GO:0016787">
    <property type="term" value="F:hydrolase activity"/>
    <property type="evidence" value="ECO:0007669"/>
    <property type="project" value="InterPro"/>
</dbReference>
<dbReference type="Pfam" id="PF03641">
    <property type="entry name" value="Lysine_decarbox"/>
    <property type="match status" value="2"/>
</dbReference>
<comment type="caution">
    <text evidence="1">The sequence shown here is derived from an EMBL/GenBank/DDBJ whole genome shotgun (WGS) entry which is preliminary data.</text>
</comment>
<protein>
    <recommendedName>
        <fullName evidence="3">Cytokinin riboside 5'-monophosphate phosphoribohydrolase</fullName>
    </recommendedName>
</protein>
<dbReference type="InterPro" id="IPR005269">
    <property type="entry name" value="LOG"/>
</dbReference>
<dbReference type="Proteomes" id="UP000176413">
    <property type="component" value="Unassembled WGS sequence"/>
</dbReference>
<dbReference type="EMBL" id="MFQA01000021">
    <property type="protein sequence ID" value="OGH69002.1"/>
    <property type="molecule type" value="Genomic_DNA"/>
</dbReference>
<evidence type="ECO:0000313" key="1">
    <source>
        <dbReference type="EMBL" id="OGH69002.1"/>
    </source>
</evidence>
<dbReference type="NCBIfam" id="TIGR00730">
    <property type="entry name" value="Rossman fold protein, TIGR00730 family"/>
    <property type="match status" value="2"/>
</dbReference>
<dbReference type="InterPro" id="IPR052341">
    <property type="entry name" value="LOG_family_nucleotidases"/>
</dbReference>
<dbReference type="SUPFAM" id="SSF102405">
    <property type="entry name" value="MCP/YpsA-like"/>
    <property type="match status" value="2"/>
</dbReference>
<dbReference type="GO" id="GO:0005829">
    <property type="term" value="C:cytosol"/>
    <property type="evidence" value="ECO:0007669"/>
    <property type="project" value="TreeGrafter"/>
</dbReference>
<proteinExistence type="predicted"/>
<name>A0A1F6MBF6_9BACT</name>
<dbReference type="Gene3D" id="3.40.50.450">
    <property type="match status" value="2"/>
</dbReference>
<sequence length="451" mass="50135">MPSRIKSAKPSPPVISSLSSSHFETTGAAVNYRDSWRIFRIVTEIVEGYQFLSTLEREVIVLGSARLPPNNKYYKVALELGRLLGKNGFTTVTGGGPGIMEAANRGAFEVGGESAGLNIQLPMEQRVNPYVKKATSFYYFFTRKVMLTSPGNAFVFFPGGFGTLDEFFEVVDYMNLGFMDSAPIVLVGTEFWKPLVSFLRTKAIKEVHSLEEKHIANWRIVDTADEAFELIKNSSDRPNVCDNNPNNPLCADGSTDWRVFRILSELVQGFEFLTTIKHNVTVLGTKSLLPGTPHYAAAYKLGKLLAQAHHTVLTGGGSGVVEAVNKGAFENGGESIGLALHINNHDRLNAYVTKSLSFFFPFVRKLIVTSPSKAFVFFPGGFGTLHQLFEVLTLIETEKMPSVPVFVYDKMFWQPLVEYVHQLFVEFKTISQVDETFIRVIDSPNDVISQL</sequence>
<dbReference type="AlphaFoldDB" id="A0A1F6MBF6"/>
<reference evidence="1 2" key="1">
    <citation type="journal article" date="2016" name="Nat. Commun.">
        <title>Thousands of microbial genomes shed light on interconnected biogeochemical processes in an aquifer system.</title>
        <authorList>
            <person name="Anantharaman K."/>
            <person name="Brown C.T."/>
            <person name="Hug L.A."/>
            <person name="Sharon I."/>
            <person name="Castelle C.J."/>
            <person name="Probst A.J."/>
            <person name="Thomas B.C."/>
            <person name="Singh A."/>
            <person name="Wilkins M.J."/>
            <person name="Karaoz U."/>
            <person name="Brodie E.L."/>
            <person name="Williams K.H."/>
            <person name="Hubbard S.S."/>
            <person name="Banfield J.F."/>
        </authorList>
    </citation>
    <scope>NUCLEOTIDE SEQUENCE [LARGE SCALE GENOMIC DNA]</scope>
</reference>
<gene>
    <name evidence="1" type="ORF">A3D53_02185</name>
</gene>
<organism evidence="1 2">
    <name type="scientific">Candidatus Magasanikbacteria bacterium RIFCSPHIGHO2_02_FULL_45_10</name>
    <dbReference type="NCBI Taxonomy" id="1798679"/>
    <lineage>
        <taxon>Bacteria</taxon>
        <taxon>Candidatus Magasanikiibacteriota</taxon>
    </lineage>
</organism>
<dbReference type="InterPro" id="IPR031100">
    <property type="entry name" value="LOG_fam"/>
</dbReference>
<evidence type="ECO:0000313" key="2">
    <source>
        <dbReference type="Proteomes" id="UP000176413"/>
    </source>
</evidence>
<accession>A0A1F6MBF6</accession>